<accession>A0A427YRD0</accession>
<dbReference type="InterPro" id="IPR046344">
    <property type="entry name" value="TAF6_C_sf"/>
</dbReference>
<dbReference type="GO" id="GO:0051123">
    <property type="term" value="P:RNA polymerase II preinitiation complex assembly"/>
    <property type="evidence" value="ECO:0007669"/>
    <property type="project" value="TreeGrafter"/>
</dbReference>
<dbReference type="Proteomes" id="UP000279259">
    <property type="component" value="Unassembled WGS sequence"/>
</dbReference>
<organism evidence="8 9">
    <name type="scientific">Saitozyma podzolica</name>
    <dbReference type="NCBI Taxonomy" id="1890683"/>
    <lineage>
        <taxon>Eukaryota</taxon>
        <taxon>Fungi</taxon>
        <taxon>Dikarya</taxon>
        <taxon>Basidiomycota</taxon>
        <taxon>Agaricomycotina</taxon>
        <taxon>Tremellomycetes</taxon>
        <taxon>Tremellales</taxon>
        <taxon>Trimorphomycetaceae</taxon>
        <taxon>Saitozyma</taxon>
    </lineage>
</organism>
<feature type="region of interest" description="Disordered" evidence="6">
    <location>
        <begin position="148"/>
        <end position="181"/>
    </location>
</feature>
<evidence type="ECO:0000256" key="3">
    <source>
        <dbReference type="ARBA" id="ARBA00023015"/>
    </source>
</evidence>
<dbReference type="Gene3D" id="1.25.40.770">
    <property type="entry name" value="TAF6, C-terminal HEAT repeat domain"/>
    <property type="match status" value="1"/>
</dbReference>
<dbReference type="SMART" id="SM00803">
    <property type="entry name" value="TAF"/>
    <property type="match status" value="1"/>
</dbReference>
<dbReference type="GO" id="GO:0016251">
    <property type="term" value="F:RNA polymerase II general transcription initiation factor activity"/>
    <property type="evidence" value="ECO:0007669"/>
    <property type="project" value="InterPro"/>
</dbReference>
<comment type="similarity">
    <text evidence="2">Belongs to the TAF6 family.</text>
</comment>
<dbReference type="InterPro" id="IPR037796">
    <property type="entry name" value="TAF6"/>
</dbReference>
<dbReference type="Pfam" id="PF02969">
    <property type="entry name" value="TAF"/>
    <property type="match status" value="1"/>
</dbReference>
<dbReference type="GO" id="GO:0005669">
    <property type="term" value="C:transcription factor TFIID complex"/>
    <property type="evidence" value="ECO:0007669"/>
    <property type="project" value="InterPro"/>
</dbReference>
<keyword evidence="9" id="KW-1185">Reference proteome</keyword>
<comment type="subcellular location">
    <subcellularLocation>
        <location evidence="1">Nucleus</location>
    </subcellularLocation>
</comment>
<dbReference type="InterPro" id="IPR016024">
    <property type="entry name" value="ARM-type_fold"/>
</dbReference>
<evidence type="ECO:0000313" key="9">
    <source>
        <dbReference type="Proteomes" id="UP000279259"/>
    </source>
</evidence>
<dbReference type="Pfam" id="PF07571">
    <property type="entry name" value="TAF6_C"/>
    <property type="match status" value="1"/>
</dbReference>
<dbReference type="CDD" id="cd22931">
    <property type="entry name" value="HFD_TAF6"/>
    <property type="match status" value="1"/>
</dbReference>
<dbReference type="GO" id="GO:0046982">
    <property type="term" value="F:protein heterodimerization activity"/>
    <property type="evidence" value="ECO:0007669"/>
    <property type="project" value="InterPro"/>
</dbReference>
<keyword evidence="5" id="KW-0539">Nucleus</keyword>
<evidence type="ECO:0000256" key="1">
    <source>
        <dbReference type="ARBA" id="ARBA00004123"/>
    </source>
</evidence>
<keyword evidence="3" id="KW-0805">Transcription regulation</keyword>
<dbReference type="OrthoDB" id="361039at2759"/>
<evidence type="ECO:0000256" key="6">
    <source>
        <dbReference type="SAM" id="MobiDB-lite"/>
    </source>
</evidence>
<dbReference type="SUPFAM" id="SSF47113">
    <property type="entry name" value="Histone-fold"/>
    <property type="match status" value="1"/>
</dbReference>
<evidence type="ECO:0000256" key="4">
    <source>
        <dbReference type="ARBA" id="ARBA00023163"/>
    </source>
</evidence>
<evidence type="ECO:0000256" key="2">
    <source>
        <dbReference type="ARBA" id="ARBA00007688"/>
    </source>
</evidence>
<dbReference type="InterPro" id="IPR011442">
    <property type="entry name" value="TAF6_C"/>
</dbReference>
<dbReference type="PANTHER" id="PTHR10221">
    <property type="entry name" value="TRANSCRIPTION INITIATION FACTOR TFIID SUBUNIT 6"/>
    <property type="match status" value="1"/>
</dbReference>
<proteinExistence type="inferred from homology"/>
<name>A0A427YRD0_9TREE</name>
<dbReference type="SUPFAM" id="SSF48371">
    <property type="entry name" value="ARM repeat"/>
    <property type="match status" value="1"/>
</dbReference>
<dbReference type="EMBL" id="RSCD01000003">
    <property type="protein sequence ID" value="RSH93625.1"/>
    <property type="molecule type" value="Genomic_DNA"/>
</dbReference>
<dbReference type="AlphaFoldDB" id="A0A427YRD0"/>
<dbReference type="InterPro" id="IPR004823">
    <property type="entry name" value="TAF_TATA-bd_Histone-like_dom"/>
</dbReference>
<comment type="caution">
    <text evidence="8">The sequence shown here is derived from an EMBL/GenBank/DDBJ whole genome shotgun (WGS) entry which is preliminary data.</text>
</comment>
<dbReference type="Gene3D" id="1.10.20.10">
    <property type="entry name" value="Histone, subunit A"/>
    <property type="match status" value="1"/>
</dbReference>
<dbReference type="GO" id="GO:0003713">
    <property type="term" value="F:transcription coactivator activity"/>
    <property type="evidence" value="ECO:0007669"/>
    <property type="project" value="TreeGrafter"/>
</dbReference>
<dbReference type="STRING" id="1890683.A0A427YRD0"/>
<gene>
    <name evidence="8" type="ORF">EHS25_006271</name>
</gene>
<reference evidence="8 9" key="1">
    <citation type="submission" date="2018-11" db="EMBL/GenBank/DDBJ databases">
        <title>Genome sequence of Saitozyma podzolica DSM 27192.</title>
        <authorList>
            <person name="Aliyu H."/>
            <person name="Gorte O."/>
            <person name="Ochsenreither K."/>
        </authorList>
    </citation>
    <scope>NUCLEOTIDE SEQUENCE [LARGE SCALE GENOMIC DNA]</scope>
    <source>
        <strain evidence="8 9">DSM 27192</strain>
    </source>
</reference>
<evidence type="ECO:0000259" key="7">
    <source>
        <dbReference type="SMART" id="SM00803"/>
    </source>
</evidence>
<evidence type="ECO:0000256" key="5">
    <source>
        <dbReference type="ARBA" id="ARBA00023242"/>
    </source>
</evidence>
<dbReference type="GO" id="GO:0000124">
    <property type="term" value="C:SAGA complex"/>
    <property type="evidence" value="ECO:0007669"/>
    <property type="project" value="InterPro"/>
</dbReference>
<protein>
    <recommendedName>
        <fullName evidence="7">TATA box binding protein associated factor (TAF) histone-like fold domain-containing protein</fullName>
    </recommendedName>
</protein>
<evidence type="ECO:0000313" key="8">
    <source>
        <dbReference type="EMBL" id="RSH93625.1"/>
    </source>
</evidence>
<dbReference type="PANTHER" id="PTHR10221:SF9">
    <property type="entry name" value="TRANSCRIPTION INITIATION FACTOR TFIID SUBUNIT 6"/>
    <property type="match status" value="1"/>
</dbReference>
<feature type="domain" description="TATA box binding protein associated factor (TAF) histone-like fold" evidence="7">
    <location>
        <begin position="8"/>
        <end position="72"/>
    </location>
</feature>
<dbReference type="InterPro" id="IPR009072">
    <property type="entry name" value="Histone-fold"/>
</dbReference>
<dbReference type="GO" id="GO:0046695">
    <property type="term" value="C:SLIK (SAGA-like) complex"/>
    <property type="evidence" value="ECO:0007669"/>
    <property type="project" value="InterPro"/>
</dbReference>
<keyword evidence="4" id="KW-0804">Transcription</keyword>
<sequence length="495" mass="53281">MPAPQLMGIYPADSITEVAHSLSIDPLGQGAADLLAGDVEYRLHLILQEAKKFMVHGKRQTLLPEDVEHAMEALNVEPVLVPPRPLPQPAFAQVTIPTTSGPPQHLYHVPDDEIDFATYLKQPLPPGIASSAGVKWKAHWLAVEGIQPAIPENPTPSSRAGPSRIQPVPTTGPASLRPSAKSHLPQELQLYFTRLTSALIPPSTALPILPGQPTDDGSLPDAERHRLAALASVRSDQAMGGVLVYFVKWLAESISKCLMSATGVLGCLVDGVEALLANESIFLEPYLHQLLPPLLSIVLTVPLGPHPPDPSSRLTPFDLRLRATDVLGKIASQYGSQYAGLVPRLVSTLNSALHSQPFPSPLGASTPPSGRYEGAVLGLAALGPQAVRSSIWGKSGDGLRWVDDLVGRMYPDAKPGRTGLMRAALKALQRLTRPKPAQDGQIQPVSWDEVAETFGPNFAKALEKRPWMANELLRLRREETVNGEETPGGMEVDEE</sequence>
<dbReference type="CDD" id="cd08050">
    <property type="entry name" value="TAF6C"/>
    <property type="match status" value="1"/>
</dbReference>